<gene>
    <name evidence="1" type="primary">106092101</name>
</gene>
<evidence type="ECO:0000313" key="2">
    <source>
        <dbReference type="Proteomes" id="UP000095300"/>
    </source>
</evidence>
<protein>
    <submittedName>
        <fullName evidence="1">Uncharacterized protein</fullName>
    </submittedName>
</protein>
<dbReference type="InterPro" id="IPR032063">
    <property type="entry name" value="MavL-like"/>
</dbReference>
<reference evidence="1" key="1">
    <citation type="submission" date="2020-05" db="UniProtKB">
        <authorList>
            <consortium name="EnsemblMetazoa"/>
        </authorList>
    </citation>
    <scope>IDENTIFICATION</scope>
    <source>
        <strain evidence="1">USDA</strain>
    </source>
</reference>
<sequence length="520" mass="59818">MSIFGTKFYEIWPKAKSEILLTEFGKKLLKECQTIDIPEKQRVDIEAFKVKSLNFPLEFGTNNCRVMSQPKDRYNNIEKQISSAYPVIHERVLQLYLQFLEHKCCYGSSKEKKLYEDMSLTDFVQRLLTKRCVSFYGEDDDYMLLDANTGYGPKYMQVGSKQEADPLILKNVLSYDEIKISAFLSISSLTDFINDGNRANAGIPISDASKIEPEGLVVGMIGARFERKGLMECQDIVVTKTQNVAENGYGVKSFEPVKLHKPMLNALNPLKKVDKLAKSRDYRRIWNKFYQEYDHLHEEVTKDNKRFADSLNVYVTFDNVMMKKRYAISFDMLLLEAERRAKEAGKLAYIHVVGFGLGVWRAAAQQEKIFLETFYQRLKYLLPFLNNIGVVHFAWFNLNEWGDLKHKGILKSDYHPRNGIKTLISKRNPNDKLESPDYDNMLLIVSYAWDGNALPGNEFWVRKLQASNDPSTACSTLISEIHNPHINMKFVNGNNLHIASADHGVIHLKEYVEHLLTANG</sequence>
<dbReference type="VEuPathDB" id="VectorBase:SCAU003901"/>
<dbReference type="AlphaFoldDB" id="A0A1I8P182"/>
<evidence type="ECO:0000313" key="1">
    <source>
        <dbReference type="EnsemblMetazoa" id="SCAU003901-PB"/>
    </source>
</evidence>
<dbReference type="OrthoDB" id="6357136at2759"/>
<dbReference type="Proteomes" id="UP000095300">
    <property type="component" value="Unassembled WGS sequence"/>
</dbReference>
<keyword evidence="2" id="KW-1185">Reference proteome</keyword>
<proteinExistence type="predicted"/>
<name>A0A1I8P182_STOCA</name>
<accession>A0A1I8P182</accession>
<dbReference type="EnsemblMetazoa" id="SCAU003901-RB">
    <property type="protein sequence ID" value="SCAU003901-PB"/>
    <property type="gene ID" value="SCAU003901"/>
</dbReference>
<organism evidence="1 2">
    <name type="scientific">Stomoxys calcitrans</name>
    <name type="common">Stable fly</name>
    <name type="synonym">Conops calcitrans</name>
    <dbReference type="NCBI Taxonomy" id="35570"/>
    <lineage>
        <taxon>Eukaryota</taxon>
        <taxon>Metazoa</taxon>
        <taxon>Ecdysozoa</taxon>
        <taxon>Arthropoda</taxon>
        <taxon>Hexapoda</taxon>
        <taxon>Insecta</taxon>
        <taxon>Pterygota</taxon>
        <taxon>Neoptera</taxon>
        <taxon>Endopterygota</taxon>
        <taxon>Diptera</taxon>
        <taxon>Brachycera</taxon>
        <taxon>Muscomorpha</taxon>
        <taxon>Muscoidea</taxon>
        <taxon>Muscidae</taxon>
        <taxon>Stomoxys</taxon>
    </lineage>
</organism>
<dbReference type="Pfam" id="PF16062">
    <property type="entry name" value="MavL-like"/>
    <property type="match status" value="1"/>
</dbReference>